<dbReference type="Proteomes" id="UP000095283">
    <property type="component" value="Unplaced"/>
</dbReference>
<accession>A0A1I7X0W9</accession>
<feature type="transmembrane region" description="Helical" evidence="1">
    <location>
        <begin position="36"/>
        <end position="58"/>
    </location>
</feature>
<keyword evidence="1" id="KW-1133">Transmembrane helix</keyword>
<name>A0A1I7X0W9_HETBA</name>
<evidence type="ECO:0000256" key="1">
    <source>
        <dbReference type="SAM" id="Phobius"/>
    </source>
</evidence>
<keyword evidence="1" id="KW-0812">Transmembrane</keyword>
<reference evidence="3" key="1">
    <citation type="submission" date="2016-11" db="UniProtKB">
        <authorList>
            <consortium name="WormBaseParasite"/>
        </authorList>
    </citation>
    <scope>IDENTIFICATION</scope>
</reference>
<organism evidence="2 3">
    <name type="scientific">Heterorhabditis bacteriophora</name>
    <name type="common">Entomopathogenic nematode worm</name>
    <dbReference type="NCBI Taxonomy" id="37862"/>
    <lineage>
        <taxon>Eukaryota</taxon>
        <taxon>Metazoa</taxon>
        <taxon>Ecdysozoa</taxon>
        <taxon>Nematoda</taxon>
        <taxon>Chromadorea</taxon>
        <taxon>Rhabditida</taxon>
        <taxon>Rhabditina</taxon>
        <taxon>Rhabditomorpha</taxon>
        <taxon>Strongyloidea</taxon>
        <taxon>Heterorhabditidae</taxon>
        <taxon>Heterorhabditis</taxon>
    </lineage>
</organism>
<evidence type="ECO:0000313" key="2">
    <source>
        <dbReference type="Proteomes" id="UP000095283"/>
    </source>
</evidence>
<sequence length="69" mass="8138">MNREVAVHGQETLSNVDFDETNRKFFKYLYCFGNSIPLSIVYIIKFLCNIINTGIYIVDWSNQFHLKSE</sequence>
<proteinExistence type="predicted"/>
<evidence type="ECO:0000313" key="3">
    <source>
        <dbReference type="WBParaSite" id="Hba_11208"/>
    </source>
</evidence>
<dbReference type="WBParaSite" id="Hba_11208">
    <property type="protein sequence ID" value="Hba_11208"/>
    <property type="gene ID" value="Hba_11208"/>
</dbReference>
<keyword evidence="1" id="KW-0472">Membrane</keyword>
<dbReference type="AlphaFoldDB" id="A0A1I7X0W9"/>
<keyword evidence="2" id="KW-1185">Reference proteome</keyword>
<protein>
    <submittedName>
        <fullName evidence="3">Uncharacterized protein</fullName>
    </submittedName>
</protein>